<proteinExistence type="inferred from homology"/>
<dbReference type="Proteomes" id="UP001165583">
    <property type="component" value="Unassembled WGS sequence"/>
</dbReference>
<sequence>MDLERYGPWALVVGGSEGVGAECARQLAAGGFDLVLTARKIEPLEALAQELRGAGRQVRVVSADLARPDALERVREATDNIEVGLLFYNAGANNTRGNFVDLPAEVTRSVIAINVIGQTEFARHYGALMKPRGKGGIVLTGSLSGYMGSPSLAAYTAAKAFSRTFTEALWAECSAFGVDVLHFVIGFTATPAMERLGIDVSKAEDPGAVARKALANIANGPVVIAGGEDNLERARQRSVVDGRGAAIRAMATPSREDMPKT</sequence>
<name>A0ABT2I4A0_9SPHN</name>
<dbReference type="InterPro" id="IPR002347">
    <property type="entry name" value="SDR_fam"/>
</dbReference>
<dbReference type="InterPro" id="IPR051019">
    <property type="entry name" value="VLCFA-Steroid_DH"/>
</dbReference>
<evidence type="ECO:0000256" key="2">
    <source>
        <dbReference type="ARBA" id="ARBA00023002"/>
    </source>
</evidence>
<reference evidence="3" key="1">
    <citation type="submission" date="2022-09" db="EMBL/GenBank/DDBJ databases">
        <title>Novosphingobium sp. Nov., a polycyclic aromatic hydrocarbon-degrading bacterium isolated form mangrove sediments in HongKong.</title>
        <authorList>
            <person name="Hu Z."/>
        </authorList>
    </citation>
    <scope>NUCLEOTIDE SEQUENCE</scope>
    <source>
        <strain evidence="3">HK4-1</strain>
    </source>
</reference>
<dbReference type="Gene3D" id="3.40.50.720">
    <property type="entry name" value="NAD(P)-binding Rossmann-like Domain"/>
    <property type="match status" value="1"/>
</dbReference>
<dbReference type="InterPro" id="IPR036291">
    <property type="entry name" value="NAD(P)-bd_dom_sf"/>
</dbReference>
<dbReference type="EMBL" id="JANZXA010000005">
    <property type="protein sequence ID" value="MCT2399636.1"/>
    <property type="molecule type" value="Genomic_DNA"/>
</dbReference>
<dbReference type="RefSeq" id="WP_260045744.1">
    <property type="nucleotide sequence ID" value="NZ_JANZXA010000005.1"/>
</dbReference>
<gene>
    <name evidence="3" type="ORF">NZK81_08740</name>
</gene>
<comment type="similarity">
    <text evidence="1">Belongs to the short-chain dehydrogenases/reductases (SDR) family.</text>
</comment>
<dbReference type="PANTHER" id="PTHR43899">
    <property type="entry name" value="RH59310P"/>
    <property type="match status" value="1"/>
</dbReference>
<evidence type="ECO:0000313" key="3">
    <source>
        <dbReference type="EMBL" id="MCT2399636.1"/>
    </source>
</evidence>
<organism evidence="3 4">
    <name type="scientific">Novosphingobium mangrovi</name>
    <name type="common">ex Huang et al. 2023</name>
    <dbReference type="NCBI Taxonomy" id="2976432"/>
    <lineage>
        <taxon>Bacteria</taxon>
        <taxon>Pseudomonadati</taxon>
        <taxon>Pseudomonadota</taxon>
        <taxon>Alphaproteobacteria</taxon>
        <taxon>Sphingomonadales</taxon>
        <taxon>Sphingomonadaceae</taxon>
        <taxon>Novosphingobium</taxon>
    </lineage>
</organism>
<protein>
    <submittedName>
        <fullName evidence="3">SDR family NAD(P)-dependent oxidoreductase</fullName>
    </submittedName>
</protein>
<keyword evidence="4" id="KW-1185">Reference proteome</keyword>
<dbReference type="Pfam" id="PF00106">
    <property type="entry name" value="adh_short"/>
    <property type="match status" value="1"/>
</dbReference>
<accession>A0ABT2I4A0</accession>
<dbReference type="PANTHER" id="PTHR43899:SF13">
    <property type="entry name" value="RH59310P"/>
    <property type="match status" value="1"/>
</dbReference>
<evidence type="ECO:0000256" key="1">
    <source>
        <dbReference type="ARBA" id="ARBA00006484"/>
    </source>
</evidence>
<evidence type="ECO:0000313" key="4">
    <source>
        <dbReference type="Proteomes" id="UP001165583"/>
    </source>
</evidence>
<dbReference type="SUPFAM" id="SSF51735">
    <property type="entry name" value="NAD(P)-binding Rossmann-fold domains"/>
    <property type="match status" value="1"/>
</dbReference>
<keyword evidence="2" id="KW-0560">Oxidoreductase</keyword>
<comment type="caution">
    <text evidence="3">The sequence shown here is derived from an EMBL/GenBank/DDBJ whole genome shotgun (WGS) entry which is preliminary data.</text>
</comment>
<dbReference type="PRINTS" id="PR00081">
    <property type="entry name" value="GDHRDH"/>
</dbReference>